<organism evidence="1 2">
    <name type="scientific">Acinetobacter entericus</name>
    <dbReference type="NCBI Taxonomy" id="2989714"/>
    <lineage>
        <taxon>Bacteria</taxon>
        <taxon>Pseudomonadati</taxon>
        <taxon>Pseudomonadota</taxon>
        <taxon>Gammaproteobacteria</taxon>
        <taxon>Moraxellales</taxon>
        <taxon>Moraxellaceae</taxon>
        <taxon>Acinetobacter</taxon>
    </lineage>
</organism>
<comment type="caution">
    <text evidence="1">The sequence shown here is derived from an EMBL/GenBank/DDBJ whole genome shotgun (WGS) entry which is preliminary data.</text>
</comment>
<keyword evidence="2" id="KW-1185">Reference proteome</keyword>
<proteinExistence type="predicted"/>
<geneLocation type="plasmid" evidence="1">
    <name>unnamed1</name>
</geneLocation>
<dbReference type="RefSeq" id="WP_131262052.1">
    <property type="nucleotide sequence ID" value="NZ_JAPEQW010000049.1"/>
</dbReference>
<accession>A0ABT3NPC4</accession>
<name>A0ABT3NPC4_9GAMM</name>
<dbReference type="Proteomes" id="UP001209682">
    <property type="component" value="Unassembled WGS sequence"/>
</dbReference>
<dbReference type="EMBL" id="JAPEQW010000049">
    <property type="protein sequence ID" value="MCW8041114.1"/>
    <property type="molecule type" value="Genomic_DNA"/>
</dbReference>
<evidence type="ECO:0000313" key="2">
    <source>
        <dbReference type="Proteomes" id="UP001209682"/>
    </source>
</evidence>
<keyword evidence="1" id="KW-0614">Plasmid</keyword>
<reference evidence="1 2" key="1">
    <citation type="submission" date="2022-11" db="EMBL/GenBank/DDBJ databases">
        <title>Acinetobacter entericus sp. nov., isolated from the gut of the plastic-eating larvae of the Coleoptera insect Zophobas atratus.</title>
        <authorList>
            <person name="Dong X."/>
            <person name="Yang Y."/>
        </authorList>
    </citation>
    <scope>NUCLEOTIDE SEQUENCE [LARGE SCALE GENOMIC DNA]</scope>
    <source>
        <strain evidence="1 2">BIT-DXN8</strain>
        <plasmid evidence="1">unnamed1</plasmid>
    </source>
</reference>
<evidence type="ECO:0000313" key="1">
    <source>
        <dbReference type="EMBL" id="MCW8041114.1"/>
    </source>
</evidence>
<protein>
    <submittedName>
        <fullName evidence="1">Uncharacterized protein</fullName>
    </submittedName>
</protein>
<sequence>MSKKYSKSKQKVKHRSTSHSKIVVEKTQLDILKTVLNQTGSSVTLQKKVQGQILTSIAKRISDDLECFKTACAYLPDSIKQDQKVWVEAQTSYVFWFELFHYLKSASIKKESRNYLFNRIFEYLNQKDKTEIRFYINKEVFKKRGYSNHEKLYKSDFVKFFKLPKNFNEY</sequence>
<gene>
    <name evidence="1" type="ORF">OKC24_18475</name>
</gene>